<evidence type="ECO:0000256" key="3">
    <source>
        <dbReference type="ARBA" id="ARBA00022692"/>
    </source>
</evidence>
<dbReference type="PANTHER" id="PTHR23294">
    <property type="entry name" value="ET TRANSLATION PRODUCT-RELATED"/>
    <property type="match status" value="1"/>
</dbReference>
<feature type="transmembrane region" description="Helical" evidence="6">
    <location>
        <begin position="307"/>
        <end position="327"/>
    </location>
</feature>
<evidence type="ECO:0000256" key="4">
    <source>
        <dbReference type="ARBA" id="ARBA00022989"/>
    </source>
</evidence>
<dbReference type="Pfam" id="PF05978">
    <property type="entry name" value="UNC-93"/>
    <property type="match status" value="1"/>
</dbReference>
<feature type="transmembrane region" description="Helical" evidence="6">
    <location>
        <begin position="77"/>
        <end position="95"/>
    </location>
</feature>
<protein>
    <submittedName>
        <fullName evidence="7">Major facilitator superfamily domain containing 11</fullName>
    </submittedName>
</protein>
<feature type="transmembrane region" description="Helical" evidence="6">
    <location>
        <begin position="137"/>
        <end position="160"/>
    </location>
</feature>
<feature type="transmembrane region" description="Helical" evidence="6">
    <location>
        <begin position="407"/>
        <end position="428"/>
    </location>
</feature>
<evidence type="ECO:0000256" key="2">
    <source>
        <dbReference type="ARBA" id="ARBA00009172"/>
    </source>
</evidence>
<evidence type="ECO:0000256" key="1">
    <source>
        <dbReference type="ARBA" id="ARBA00004141"/>
    </source>
</evidence>
<accession>A0A671XR71</accession>
<evidence type="ECO:0000313" key="7">
    <source>
        <dbReference type="Ensembl" id="ENSSAUP00010051330.1"/>
    </source>
</evidence>
<reference evidence="7" key="2">
    <citation type="submission" date="2025-08" db="UniProtKB">
        <authorList>
            <consortium name="Ensembl"/>
        </authorList>
    </citation>
    <scope>IDENTIFICATION</scope>
</reference>
<proteinExistence type="inferred from homology"/>
<feature type="transmembrane region" description="Helical" evidence="6">
    <location>
        <begin position="101"/>
        <end position="125"/>
    </location>
</feature>
<dbReference type="CDD" id="cd17407">
    <property type="entry name" value="MFS_MFSD11"/>
    <property type="match status" value="1"/>
</dbReference>
<dbReference type="InterPro" id="IPR010291">
    <property type="entry name" value="Ion_channel_UNC-93"/>
</dbReference>
<feature type="transmembrane region" description="Helical" evidence="6">
    <location>
        <begin position="172"/>
        <end position="190"/>
    </location>
</feature>
<reference evidence="7" key="1">
    <citation type="submission" date="2021-04" db="EMBL/GenBank/DDBJ databases">
        <authorList>
            <consortium name="Wellcome Sanger Institute Data Sharing"/>
        </authorList>
    </citation>
    <scope>NUCLEOTIDE SEQUENCE [LARGE SCALE GENOMIC DNA]</scope>
</reference>
<feature type="transmembrane region" description="Helical" evidence="6">
    <location>
        <begin position="7"/>
        <end position="26"/>
    </location>
</feature>
<keyword evidence="5 6" id="KW-0472">Membrane</keyword>
<dbReference type="PANTHER" id="PTHR23294:SF28">
    <property type="entry name" value="UNC93-LIKE PROTEIN MFSD11 ISOFORM X1"/>
    <property type="match status" value="1"/>
</dbReference>
<dbReference type="Proteomes" id="UP000472265">
    <property type="component" value="Chromosome 23"/>
</dbReference>
<evidence type="ECO:0000256" key="6">
    <source>
        <dbReference type="SAM" id="Phobius"/>
    </source>
</evidence>
<keyword evidence="8" id="KW-1185">Reference proteome</keyword>
<feature type="transmembrane region" description="Helical" evidence="6">
    <location>
        <begin position="46"/>
        <end position="65"/>
    </location>
</feature>
<dbReference type="Gene3D" id="1.20.1250.20">
    <property type="entry name" value="MFS general substrate transporter like domains"/>
    <property type="match status" value="2"/>
</dbReference>
<feature type="transmembrane region" description="Helical" evidence="6">
    <location>
        <begin position="235"/>
        <end position="253"/>
    </location>
</feature>
<feature type="transmembrane region" description="Helical" evidence="6">
    <location>
        <begin position="339"/>
        <end position="360"/>
    </location>
</feature>
<dbReference type="Ensembl" id="ENSSAUT00010053987.1">
    <property type="protein sequence ID" value="ENSSAUP00010051330.1"/>
    <property type="gene ID" value="ENSSAUG00010021318.1"/>
</dbReference>
<sequence length="444" mass="48377">MSPEGKKLLNIVILGFGFMFMFTAFQTCGNIEQTVIKSFNSTEFHGSGYTSMAIIYGVFSASNLIAPSVVTVIGPQLSMFFSGLLYSGYIAMFIYPYTWSFYTASVFVGIGAAVLWTAQGNVLAINSTDNTIGRNSGIFWALLQFSLFFGNLYIYCAWHGHDHITDKDRQTVFISLTVISLVGCFLFFLIRKPDPEPAPAEAAESLLQAESTESSSTASFCLPLFTCKMFGTNEMMLLSISIGYTGLELTFYSGVYGTCIGAMTQFGKDAKSLIGISGICIGIGEILGGGVFGMLNKCNRFGRNPVVLLGLITHFVAFYLIFLNIASDAPIAPEAGTDLQAYITPNLGVALLCSFLLGLGDSCFNTQLLSIIGFLFRDNSAPAFAVFKFIQSIMAALAFFYSNYLLLHWQLLILVVTGFLGSMTFFMAEGLAESTRRESDYDSI</sequence>
<dbReference type="AlphaFoldDB" id="A0A671XR71"/>
<reference evidence="7" key="3">
    <citation type="submission" date="2025-09" db="UniProtKB">
        <authorList>
            <consortium name="Ensembl"/>
        </authorList>
    </citation>
    <scope>IDENTIFICATION</scope>
</reference>
<keyword evidence="4 6" id="KW-1133">Transmembrane helix</keyword>
<dbReference type="GeneTree" id="ENSGT00390000012918"/>
<evidence type="ECO:0000313" key="8">
    <source>
        <dbReference type="Proteomes" id="UP000472265"/>
    </source>
</evidence>
<dbReference type="InterPro" id="IPR036259">
    <property type="entry name" value="MFS_trans_sf"/>
</dbReference>
<comment type="subcellular location">
    <subcellularLocation>
        <location evidence="1">Membrane</location>
        <topology evidence="1">Multi-pass membrane protein</topology>
    </subcellularLocation>
</comment>
<dbReference type="GO" id="GO:0016020">
    <property type="term" value="C:membrane"/>
    <property type="evidence" value="ECO:0007669"/>
    <property type="project" value="UniProtKB-SubCell"/>
</dbReference>
<organism evidence="7 8">
    <name type="scientific">Sparus aurata</name>
    <name type="common">Gilthead sea bream</name>
    <dbReference type="NCBI Taxonomy" id="8175"/>
    <lineage>
        <taxon>Eukaryota</taxon>
        <taxon>Metazoa</taxon>
        <taxon>Chordata</taxon>
        <taxon>Craniata</taxon>
        <taxon>Vertebrata</taxon>
        <taxon>Euteleostomi</taxon>
        <taxon>Actinopterygii</taxon>
        <taxon>Neopterygii</taxon>
        <taxon>Teleostei</taxon>
        <taxon>Neoteleostei</taxon>
        <taxon>Acanthomorphata</taxon>
        <taxon>Eupercaria</taxon>
        <taxon>Spariformes</taxon>
        <taxon>Sparidae</taxon>
        <taxon>Sparus</taxon>
    </lineage>
</organism>
<keyword evidence="3 6" id="KW-0812">Transmembrane</keyword>
<dbReference type="InterPro" id="IPR051617">
    <property type="entry name" value="UNC-93-like_regulator"/>
</dbReference>
<comment type="similarity">
    <text evidence="2">Belongs to the unc-93 family.</text>
</comment>
<evidence type="ECO:0000256" key="5">
    <source>
        <dbReference type="ARBA" id="ARBA00023136"/>
    </source>
</evidence>
<feature type="transmembrane region" description="Helical" evidence="6">
    <location>
        <begin position="273"/>
        <end position="295"/>
    </location>
</feature>
<feature type="transmembrane region" description="Helical" evidence="6">
    <location>
        <begin position="381"/>
        <end position="401"/>
    </location>
</feature>
<dbReference type="SUPFAM" id="SSF103473">
    <property type="entry name" value="MFS general substrate transporter"/>
    <property type="match status" value="1"/>
</dbReference>
<gene>
    <name evidence="7" type="primary">MFSD11</name>
    <name evidence="7" type="synonym">mfsd11</name>
</gene>
<name>A0A671XR71_SPAAU</name>